<name>A0A1E5QAS1_9PROT</name>
<dbReference type="SUPFAM" id="SSF142754">
    <property type="entry name" value="NadA-like"/>
    <property type="match status" value="1"/>
</dbReference>
<evidence type="ECO:0000256" key="3">
    <source>
        <dbReference type="ARBA" id="ARBA00012669"/>
    </source>
</evidence>
<keyword evidence="8 12" id="KW-0408">Iron</keyword>
<dbReference type="AlphaFoldDB" id="A0A1E5QAS1"/>
<feature type="binding site" evidence="12">
    <location>
        <begin position="204"/>
        <end position="206"/>
    </location>
    <ligand>
        <name>iminosuccinate</name>
        <dbReference type="ChEBI" id="CHEBI:77875"/>
    </ligand>
</feature>
<dbReference type="GO" id="GO:0005829">
    <property type="term" value="C:cytosol"/>
    <property type="evidence" value="ECO:0007669"/>
    <property type="project" value="TreeGrafter"/>
</dbReference>
<organism evidence="13 14">
    <name type="scientific">Magnetovibrio blakemorei</name>
    <dbReference type="NCBI Taxonomy" id="28181"/>
    <lineage>
        <taxon>Bacteria</taxon>
        <taxon>Pseudomonadati</taxon>
        <taxon>Pseudomonadota</taxon>
        <taxon>Alphaproteobacteria</taxon>
        <taxon>Rhodospirillales</taxon>
        <taxon>Magnetovibrionaceae</taxon>
        <taxon>Magnetovibrio</taxon>
    </lineage>
</organism>
<dbReference type="EMBL" id="MCGG01000009">
    <property type="protein sequence ID" value="OEJ69087.1"/>
    <property type="molecule type" value="Genomic_DNA"/>
</dbReference>
<feature type="binding site" evidence="12">
    <location>
        <position position="47"/>
    </location>
    <ligand>
        <name>iminosuccinate</name>
        <dbReference type="ChEBI" id="CHEBI:77875"/>
    </ligand>
</feature>
<evidence type="ECO:0000256" key="10">
    <source>
        <dbReference type="ARBA" id="ARBA00050125"/>
    </source>
</evidence>
<evidence type="ECO:0000256" key="1">
    <source>
        <dbReference type="ARBA" id="ARBA00003791"/>
    </source>
</evidence>
<feature type="binding site" evidence="12">
    <location>
        <position position="92"/>
    </location>
    <ligand>
        <name>[4Fe-4S] cluster</name>
        <dbReference type="ChEBI" id="CHEBI:49883"/>
    </ligand>
</feature>
<dbReference type="GO" id="GO:0051539">
    <property type="term" value="F:4 iron, 4 sulfur cluster binding"/>
    <property type="evidence" value="ECO:0007669"/>
    <property type="project" value="UniProtKB-KW"/>
</dbReference>
<comment type="pathway">
    <text evidence="2 12">Cofactor biosynthesis; NAD(+) biosynthesis; quinolinate from iminoaspartate: step 1/1.</text>
</comment>
<dbReference type="HAMAP" id="MF_00568">
    <property type="entry name" value="NadA_type2"/>
    <property type="match status" value="1"/>
</dbReference>
<dbReference type="PANTHER" id="PTHR30573:SF0">
    <property type="entry name" value="QUINOLINATE SYNTHASE, CHLOROPLASTIC"/>
    <property type="match status" value="1"/>
</dbReference>
<reference evidence="14" key="1">
    <citation type="submission" date="2016-07" db="EMBL/GenBank/DDBJ databases">
        <authorList>
            <person name="Florea S."/>
            <person name="Webb J.S."/>
            <person name="Jaromczyk J."/>
            <person name="Schardl C.L."/>
        </authorList>
    </citation>
    <scope>NUCLEOTIDE SEQUENCE [LARGE SCALE GENOMIC DNA]</scope>
    <source>
        <strain evidence="14">MV-1</strain>
    </source>
</reference>
<dbReference type="Gene3D" id="3.40.50.10800">
    <property type="entry name" value="NadA-like"/>
    <property type="match status" value="3"/>
</dbReference>
<feature type="binding site" evidence="12">
    <location>
        <position position="30"/>
    </location>
    <ligand>
        <name>iminosuccinate</name>
        <dbReference type="ChEBI" id="CHEBI:77875"/>
    </ligand>
</feature>
<comment type="function">
    <text evidence="1 12">Catalyzes the condensation of iminoaspartate with dihydroxyacetone phosphate to form quinolinate.</text>
</comment>
<dbReference type="NCBIfam" id="TIGR00550">
    <property type="entry name" value="nadA"/>
    <property type="match status" value="1"/>
</dbReference>
<evidence type="ECO:0000313" key="14">
    <source>
        <dbReference type="Proteomes" id="UP000095347"/>
    </source>
</evidence>
<comment type="subcellular location">
    <subcellularLocation>
        <location evidence="12">Cytoplasm</location>
    </subcellularLocation>
</comment>
<keyword evidence="4 12" id="KW-0004">4Fe-4S</keyword>
<keyword evidence="14" id="KW-1185">Reference proteome</keyword>
<dbReference type="EC" id="2.5.1.72" evidence="3 12"/>
<evidence type="ECO:0000256" key="11">
    <source>
        <dbReference type="ARBA" id="ARBA00073059"/>
    </source>
</evidence>
<dbReference type="GO" id="GO:0008987">
    <property type="term" value="F:quinolinate synthetase A activity"/>
    <property type="evidence" value="ECO:0007669"/>
    <property type="project" value="UniProtKB-UniRule"/>
</dbReference>
<dbReference type="InterPro" id="IPR003473">
    <property type="entry name" value="NadA"/>
</dbReference>
<dbReference type="InterPro" id="IPR023066">
    <property type="entry name" value="Quinolinate_synth_type2"/>
</dbReference>
<keyword evidence="6 12" id="KW-0808">Transferase</keyword>
<comment type="catalytic activity">
    <reaction evidence="10">
        <text>iminosuccinate + dihydroxyacetone phosphate = quinolinate + phosphate + 2 H2O + H(+)</text>
        <dbReference type="Rhea" id="RHEA:25888"/>
        <dbReference type="ChEBI" id="CHEBI:15377"/>
        <dbReference type="ChEBI" id="CHEBI:15378"/>
        <dbReference type="ChEBI" id="CHEBI:29959"/>
        <dbReference type="ChEBI" id="CHEBI:43474"/>
        <dbReference type="ChEBI" id="CHEBI:57642"/>
        <dbReference type="ChEBI" id="CHEBI:77875"/>
        <dbReference type="EC" id="2.5.1.72"/>
    </reaction>
    <physiologicalReaction direction="left-to-right" evidence="10">
        <dbReference type="Rhea" id="RHEA:25889"/>
    </physiologicalReaction>
</comment>
<keyword evidence="12" id="KW-0963">Cytoplasm</keyword>
<evidence type="ECO:0000256" key="5">
    <source>
        <dbReference type="ARBA" id="ARBA00022642"/>
    </source>
</evidence>
<dbReference type="FunFam" id="3.40.50.10800:FF:000001">
    <property type="entry name" value="Quinolinate synthase A"/>
    <property type="match status" value="1"/>
</dbReference>
<dbReference type="Proteomes" id="UP000095347">
    <property type="component" value="Unassembled WGS sequence"/>
</dbReference>
<dbReference type="PANTHER" id="PTHR30573">
    <property type="entry name" value="QUINOLINATE SYNTHETASE A"/>
    <property type="match status" value="1"/>
</dbReference>
<dbReference type="Pfam" id="PF02445">
    <property type="entry name" value="NadA"/>
    <property type="match status" value="1"/>
</dbReference>
<feature type="binding site" evidence="12">
    <location>
        <position position="178"/>
    </location>
    <ligand>
        <name>[4Fe-4S] cluster</name>
        <dbReference type="ChEBI" id="CHEBI:49883"/>
    </ligand>
</feature>
<dbReference type="STRING" id="28181.BEN30_04980"/>
<keyword evidence="9 12" id="KW-0411">Iron-sulfur</keyword>
<feature type="binding site" evidence="12">
    <location>
        <begin position="118"/>
        <end position="120"/>
    </location>
    <ligand>
        <name>iminosuccinate</name>
        <dbReference type="ChEBI" id="CHEBI:77875"/>
    </ligand>
</feature>
<gene>
    <name evidence="12" type="primary">nadA</name>
    <name evidence="13" type="ORF">BEN30_04980</name>
</gene>
<feature type="binding site" evidence="12">
    <location>
        <position position="272"/>
    </location>
    <ligand>
        <name>[4Fe-4S] cluster</name>
        <dbReference type="ChEBI" id="CHEBI:49883"/>
    </ligand>
</feature>
<evidence type="ECO:0000256" key="6">
    <source>
        <dbReference type="ARBA" id="ARBA00022679"/>
    </source>
</evidence>
<dbReference type="GO" id="GO:0046872">
    <property type="term" value="F:metal ion binding"/>
    <property type="evidence" value="ECO:0007669"/>
    <property type="project" value="UniProtKB-KW"/>
</dbReference>
<dbReference type="UniPathway" id="UPA00253">
    <property type="reaction ID" value="UER00327"/>
</dbReference>
<keyword evidence="7 12" id="KW-0479">Metal-binding</keyword>
<proteinExistence type="inferred from homology"/>
<evidence type="ECO:0000256" key="4">
    <source>
        <dbReference type="ARBA" id="ARBA00022485"/>
    </source>
</evidence>
<evidence type="ECO:0000256" key="7">
    <source>
        <dbReference type="ARBA" id="ARBA00022723"/>
    </source>
</evidence>
<feature type="binding site" evidence="12">
    <location>
        <position position="135"/>
    </location>
    <ligand>
        <name>iminosuccinate</name>
        <dbReference type="ChEBI" id="CHEBI:77875"/>
    </ligand>
</feature>
<keyword evidence="5 12" id="KW-0662">Pyridine nucleotide biosynthesis</keyword>
<accession>A0A1E5QAS1</accession>
<comment type="similarity">
    <text evidence="12">Belongs to the quinolinate synthase family. Type 2 subfamily.</text>
</comment>
<evidence type="ECO:0000256" key="9">
    <source>
        <dbReference type="ARBA" id="ARBA00023014"/>
    </source>
</evidence>
<evidence type="ECO:0000256" key="8">
    <source>
        <dbReference type="ARBA" id="ARBA00023004"/>
    </source>
</evidence>
<comment type="caution">
    <text evidence="13">The sequence shown here is derived from an EMBL/GenBank/DDBJ whole genome shotgun (WGS) entry which is preliminary data.</text>
</comment>
<dbReference type="GO" id="GO:0034628">
    <property type="term" value="P:'de novo' NAD+ biosynthetic process from L-aspartate"/>
    <property type="evidence" value="ECO:0007669"/>
    <property type="project" value="TreeGrafter"/>
</dbReference>
<protein>
    <recommendedName>
        <fullName evidence="11 12">Quinolinate synthase</fullName>
        <ecNumber evidence="3 12">2.5.1.72</ecNumber>
    </recommendedName>
</protein>
<comment type="cofactor">
    <cofactor evidence="12">
        <name>[4Fe-4S] cluster</name>
        <dbReference type="ChEBI" id="CHEBI:49883"/>
    </cofactor>
    <text evidence="12">Binds 1 [4Fe-4S] cluster per subunit.</text>
</comment>
<evidence type="ECO:0000256" key="2">
    <source>
        <dbReference type="ARBA" id="ARBA00005065"/>
    </source>
</evidence>
<dbReference type="NCBIfam" id="NF006878">
    <property type="entry name" value="PRK09375.1-2"/>
    <property type="match status" value="1"/>
</dbReference>
<evidence type="ECO:0000313" key="13">
    <source>
        <dbReference type="EMBL" id="OEJ69087.1"/>
    </source>
</evidence>
<evidence type="ECO:0000256" key="12">
    <source>
        <dbReference type="HAMAP-Rule" id="MF_00568"/>
    </source>
</evidence>
<dbReference type="InterPro" id="IPR036094">
    <property type="entry name" value="NadA_sf"/>
</dbReference>
<feature type="binding site" evidence="12">
    <location>
        <position position="221"/>
    </location>
    <ligand>
        <name>iminosuccinate</name>
        <dbReference type="ChEBI" id="CHEBI:77875"/>
    </ligand>
</feature>
<sequence length="325" mass="35780">MTLHDIDPHLDLEAEINRLRRDKNAIILAHYYQEGEIQDLADFVGDSLDLSRKAAATDADMIVFCGVRFMAEVAKILSPEKTVVIPDADAGCSLEDSCQADAFKIWREAHPDHISLTYINCSAEVKALSDVIVTSSSAEYIINNLPKDQPILFAPDRHLGAYLQRKTGRDMVLWPGTCIVHEQFSAREITRLKSQHPGALVAAHPECPESIIEVSDHVGSTSQILSFVHSAPSNEFIVATEQHIIHQMQKDSPDKTFYAAPGSDGGCSCSSCPYMGLNTLEKMYLALHNEAPAIVMSEDLRLRALKPLERMLELAPTAAKSQDAA</sequence>